<evidence type="ECO:0000313" key="2">
    <source>
        <dbReference type="Proteomes" id="UP001367508"/>
    </source>
</evidence>
<accession>A0AAN9M817</accession>
<comment type="caution">
    <text evidence="1">The sequence shown here is derived from an EMBL/GenBank/DDBJ whole genome shotgun (WGS) entry which is preliminary data.</text>
</comment>
<gene>
    <name evidence="1" type="ORF">VNO77_07045</name>
</gene>
<dbReference type="AlphaFoldDB" id="A0AAN9M817"/>
<name>A0AAN9M817_CANGL</name>
<dbReference type="EMBL" id="JAYMYQ010000002">
    <property type="protein sequence ID" value="KAK7349576.1"/>
    <property type="molecule type" value="Genomic_DNA"/>
</dbReference>
<organism evidence="1 2">
    <name type="scientific">Canavalia gladiata</name>
    <name type="common">Sword bean</name>
    <name type="synonym">Dolichos gladiatus</name>
    <dbReference type="NCBI Taxonomy" id="3824"/>
    <lineage>
        <taxon>Eukaryota</taxon>
        <taxon>Viridiplantae</taxon>
        <taxon>Streptophyta</taxon>
        <taxon>Embryophyta</taxon>
        <taxon>Tracheophyta</taxon>
        <taxon>Spermatophyta</taxon>
        <taxon>Magnoliopsida</taxon>
        <taxon>eudicotyledons</taxon>
        <taxon>Gunneridae</taxon>
        <taxon>Pentapetalae</taxon>
        <taxon>rosids</taxon>
        <taxon>fabids</taxon>
        <taxon>Fabales</taxon>
        <taxon>Fabaceae</taxon>
        <taxon>Papilionoideae</taxon>
        <taxon>50 kb inversion clade</taxon>
        <taxon>NPAAA clade</taxon>
        <taxon>indigoferoid/millettioid clade</taxon>
        <taxon>Phaseoleae</taxon>
        <taxon>Canavalia</taxon>
    </lineage>
</organism>
<proteinExistence type="predicted"/>
<evidence type="ECO:0000313" key="1">
    <source>
        <dbReference type="EMBL" id="KAK7349576.1"/>
    </source>
</evidence>
<keyword evidence="2" id="KW-1185">Reference proteome</keyword>
<reference evidence="1 2" key="1">
    <citation type="submission" date="2024-01" db="EMBL/GenBank/DDBJ databases">
        <title>The genomes of 5 underutilized Papilionoideae crops provide insights into root nodulation and disease resistanc.</title>
        <authorList>
            <person name="Jiang F."/>
        </authorList>
    </citation>
    <scope>NUCLEOTIDE SEQUENCE [LARGE SCALE GENOMIC DNA]</scope>
    <source>
        <strain evidence="1">LVBAO_FW01</strain>
        <tissue evidence="1">Leaves</tissue>
    </source>
</reference>
<protein>
    <submittedName>
        <fullName evidence="1">Uncharacterized protein</fullName>
    </submittedName>
</protein>
<dbReference type="Proteomes" id="UP001367508">
    <property type="component" value="Unassembled WGS sequence"/>
</dbReference>
<sequence>MRVQKSTVIVVGPIQTRTIACDGSHLKGLRWGSFESDGWLHFLPCTFWGPARVEEKSVWGPLSVCVVVAPTSTVDHKWKKIVVAPSGTHHYHTLPFLLVFPWDPPVAKWEGPPKLDPRCLLLSAHWSLLNGHDSKKE</sequence>